<dbReference type="Pfam" id="PF13086">
    <property type="entry name" value="AAA_11"/>
    <property type="match status" value="1"/>
</dbReference>
<evidence type="ECO:0000256" key="1">
    <source>
        <dbReference type="ARBA" id="ARBA00010378"/>
    </source>
</evidence>
<feature type="domain" description="AAA+ ATPase" evidence="6">
    <location>
        <begin position="479"/>
        <end position="1029"/>
    </location>
</feature>
<dbReference type="Pfam" id="PF00004">
    <property type="entry name" value="AAA"/>
    <property type="match status" value="3"/>
</dbReference>
<feature type="compositionally biased region" description="Low complexity" evidence="5">
    <location>
        <begin position="2170"/>
        <end position="2180"/>
    </location>
</feature>
<evidence type="ECO:0000256" key="3">
    <source>
        <dbReference type="ARBA" id="ARBA00022840"/>
    </source>
</evidence>
<dbReference type="InterPro" id="IPR041627">
    <property type="entry name" value="AAA_lid_6"/>
</dbReference>
<accession>A0A0D0CUM3</accession>
<dbReference type="PANTHER" id="PTHR43392">
    <property type="entry name" value="AAA-TYPE ATPASE FAMILY PROTEIN / ANKYRIN REPEAT FAMILY PROTEIN"/>
    <property type="match status" value="1"/>
</dbReference>
<keyword evidence="2" id="KW-0547">Nucleotide-binding</keyword>
<dbReference type="CDD" id="cd17936">
    <property type="entry name" value="EEXXEc_NFX1"/>
    <property type="match status" value="1"/>
</dbReference>
<dbReference type="GO" id="GO:0004386">
    <property type="term" value="F:helicase activity"/>
    <property type="evidence" value="ECO:0007669"/>
    <property type="project" value="InterPro"/>
</dbReference>
<dbReference type="Pfam" id="PF17866">
    <property type="entry name" value="AAA_lid_6"/>
    <property type="match status" value="2"/>
</dbReference>
<dbReference type="FunFam" id="3.40.50.300:FF:000216">
    <property type="entry name" value="Type VII secretion ATPase EccA"/>
    <property type="match status" value="3"/>
</dbReference>
<keyword evidence="4" id="KW-0175">Coiled coil</keyword>
<sequence>MDRTAQLRKVFEGVLRGSIPISPPRSAGFLDALTNREDRAACVSELIGSKAGLDALQACMRYDLSPKFLNQRGTAVLAYLQDPALNEIAGGMFLEQVLKKIVDPPIFWLAFVAAFRSGRLEEKGQVAFAGLLLQLLLFSPVDEAHRGLAEDHQIMNLLVDSPVPSLRTLGAKIKSVLAASQVSAVVASGSFQPGGRHDNDFANFRDIAILPTAAEISSTEASFLRTSDFLEDPEMIDQRVETYLDNQFRLLREDMLYEMRDEVLIALGQRKGYHRGLILSGFQIVDMHTGPNDRRCKWGIQMQCETDPWIFKKVKPKDRKTFLDDNRNRHFRHQSLTCLMVDNEIVAFPTLNRDENLLAKQPSVLVLQLDGAPTVQMLMKLKSAQGKNISVILIDTAVFSYDPVLKAIKDMKTLPLSSDLLFWDKDKIIGSPAAIDARLSYLVSKLQMNPQDDLRKYLDITKPIILEKSQHSSLMSTLTQSLSLIQGPPGTGKSFIGALFAKIIHDFTDESILVVCYTNHALDQFLEDLLDAGIPEKDMVRLGGKSTVRTAPLTLSSLQKQRVGPKMTRSDWTQIDTLRAEAGRLNDKLKSEFEKFQSMNITPAHIFTYLETTFDVEDLQFYDALAIPDMSENEGGMIPVGRDGKAVRATYLLEEWINNRDPGIFKNEPNVKSAKDTVWKMPLAARQACFTRWRNSIISEVAGSIHGLIEQYNTCLSQIDDIFMRKDGELVGSKRIIGCTTTAAAKYNEVIRTAKPEILLVEEAGEILESHILTSLNPKTKQIVLIGDHQQLRPKVNDYRLTVEKGEGYNLNMSLFERLVLKGYPHQTLLEQHRMRPEISSLIRELTYPNLVDAPKTKNRLPLRGLQDVIVFVNHAHPEDELNVKDSQDHTATSSKENTYEVEMVLKTVRYLAQQGYRTDEMTVLTPYLGQLQKLRKALAAENDPVLNDLDTHDLVRAGLVSAGTAGATKRKIRLATIDNYQGEESSIIITSLTRSNKNRDIGFMYAPERLNVLLSRARDGLIMIGNAETFSMARKGGDLWTKFFGLLKLGNHIYEGLPIKCERHTNRTSLLRQAVDFDTETPEGGCLEDCGTMLKCGIHPCPFKCHQLSDHSKMACEVVVDSICPLGHRNKWKCSEGPQLSCRKCDQEVTEARRKQQQTLENQRKRESKKAAYEQELREINDKIAAEMEAARWAEEEWKREVALEQKRKDLEQIKAQNASKATTFKSLFTSIFPGSSTSPASPVTSQSSATVPTSSPLGASSSTAPPGSPSAASAATPFAQTSSAPLTTAPLSASELEWQRQKDYEGASNDAIDALMKLTGLEEVKEQVLGIKAKIDLVRRQNTSISDERFNVFMLGNPGTGKTTVARIYSRFLSSVKILPGNEFVETTGSRLANDGVDGIKKHIETVLNAGGGTIFIDEAYQLANGNSLQGSQVLDFILAEMENNVGKLVFILAGYHKEMEKFFEHNPGIPSRVPYTLNFKDYTDEQLLTMLKRLIEKKYQGKLEVEGGIEGLFARIAVRRLGRGRNRPGFGNARALENVFTKITERQAKRIQEERKRGLRPDDFLLVKEDLIGPEPNGALQRSASWKKLQKLIGLSAVKQTVQSLCDTLCTNYVRELKESKPIEVSLNRVFTGSPGTGKTTVAKLYGQILADLGLLSNGEVIVKNPADFIGAHLGQSEEKTKAILASTVGKVLVIDEAYGLYGGSSQNSGVDSYKTAVIDTIVAEVQSVPGEDRCVLLLGYKEQMEEMFQNVNPGLSRRFAIENAFQFDDFTESELMEVLELKLRESDISASNEAKAVAREYLGRARNRPNFGNGGDVQNLIDNAKMRYQSRQASLPLNQRSADMILQPFDFDPEHDRQSQAATNLAKLFADLVGCDEIVQKLGVYQQQAINLKRAGKDVRKHIPTCFVFKGPPGTGKTTVARKMGQVFYDMGFLSSKQVIECSASDLVGQYVGHTGPKVQRKFEQALGRVLFIDEAYRLGEGRFAQEAIDEIVGILTQERFMAKLVVILAGYDNDMNRLMAVNTGLSSRFPETVVFCNMDHTHCLKVLEKSLRAEDVLVDDLQDKSSRLYEQMVGIIDQLSSLPGWGNIRDIVTLSKKMIGEAYTKSSGSADQKFTLPGERVLAITRDMLTERQSRAASQSSPTRKVFDPLEATLNPPSPPPPAAPSISTASSTAAQKPAPPKKRRARGSESDVGRDPGVSDSVWRQLQQNKKAAEKAARERAQQIQALERQVREEKDKAAKEAQQRALLEKQAKDAQQRALLERQAQEAKEAQQRALLERQIKEAKEAQQRALLEKQIKEAQQRALLEKQAREAKEAARIQALKRQQEEMRLRALQAEVERRRLQQALEAKREEQRREARAQQKLRNLGVCVAGYRWIKQAHGYRCAGGSHFVDNAALGM</sequence>
<keyword evidence="8" id="KW-1185">Reference proteome</keyword>
<feature type="region of interest" description="Disordered" evidence="5">
    <location>
        <begin position="2136"/>
        <end position="2226"/>
    </location>
</feature>
<evidence type="ECO:0000259" key="6">
    <source>
        <dbReference type="SMART" id="SM00382"/>
    </source>
</evidence>
<reference evidence="7 8" key="1">
    <citation type="submission" date="2014-04" db="EMBL/GenBank/DDBJ databases">
        <title>Evolutionary Origins and Diversification of the Mycorrhizal Mutualists.</title>
        <authorList>
            <consortium name="DOE Joint Genome Institute"/>
            <consortium name="Mycorrhizal Genomics Consortium"/>
            <person name="Kohler A."/>
            <person name="Kuo A."/>
            <person name="Nagy L.G."/>
            <person name="Floudas D."/>
            <person name="Copeland A."/>
            <person name="Barry K.W."/>
            <person name="Cichocki N."/>
            <person name="Veneault-Fourrey C."/>
            <person name="LaButti K."/>
            <person name="Lindquist E.A."/>
            <person name="Lipzen A."/>
            <person name="Lundell T."/>
            <person name="Morin E."/>
            <person name="Murat C."/>
            <person name="Riley R."/>
            <person name="Ohm R."/>
            <person name="Sun H."/>
            <person name="Tunlid A."/>
            <person name="Henrissat B."/>
            <person name="Grigoriev I.V."/>
            <person name="Hibbett D.S."/>
            <person name="Martin F."/>
        </authorList>
    </citation>
    <scope>NUCLEOTIDE SEQUENCE [LARGE SCALE GENOMIC DNA]</scope>
    <source>
        <strain evidence="7 8">FD-317 M1</strain>
    </source>
</reference>
<organism evidence="7 8">
    <name type="scientific">Collybiopsis luxurians FD-317 M1</name>
    <dbReference type="NCBI Taxonomy" id="944289"/>
    <lineage>
        <taxon>Eukaryota</taxon>
        <taxon>Fungi</taxon>
        <taxon>Dikarya</taxon>
        <taxon>Basidiomycota</taxon>
        <taxon>Agaricomycotina</taxon>
        <taxon>Agaricomycetes</taxon>
        <taxon>Agaricomycetidae</taxon>
        <taxon>Agaricales</taxon>
        <taxon>Marasmiineae</taxon>
        <taxon>Omphalotaceae</taxon>
        <taxon>Collybiopsis</taxon>
        <taxon>Collybiopsis luxurians</taxon>
    </lineage>
</organism>
<feature type="domain" description="AAA+ ATPase" evidence="6">
    <location>
        <begin position="1907"/>
        <end position="2044"/>
    </location>
</feature>
<gene>
    <name evidence="7" type="ORF">GYMLUDRAFT_97672</name>
</gene>
<dbReference type="InterPro" id="IPR047187">
    <property type="entry name" value="SF1_C_Upf1"/>
</dbReference>
<feature type="region of interest" description="Disordered" evidence="5">
    <location>
        <begin position="1237"/>
        <end position="1286"/>
    </location>
</feature>
<dbReference type="SMART" id="SM00382">
    <property type="entry name" value="AAA"/>
    <property type="match status" value="4"/>
</dbReference>
<feature type="coiled-coil region" evidence="4">
    <location>
        <begin position="1164"/>
        <end position="1198"/>
    </location>
</feature>
<protein>
    <recommendedName>
        <fullName evidence="6">AAA+ ATPase domain-containing protein</fullName>
    </recommendedName>
</protein>
<feature type="compositionally biased region" description="Low complexity" evidence="5">
    <location>
        <begin position="1254"/>
        <end position="1286"/>
    </location>
</feature>
<dbReference type="Gene3D" id="3.40.50.300">
    <property type="entry name" value="P-loop containing nucleotide triphosphate hydrolases"/>
    <property type="match status" value="5"/>
</dbReference>
<feature type="domain" description="AAA+ ATPase" evidence="6">
    <location>
        <begin position="1629"/>
        <end position="1746"/>
    </location>
</feature>
<dbReference type="FunFam" id="3.40.50.300:FF:001660">
    <property type="entry name" value="NF-X1 finger and helicase protein, putative"/>
    <property type="match status" value="1"/>
</dbReference>
<evidence type="ECO:0000256" key="4">
    <source>
        <dbReference type="SAM" id="Coils"/>
    </source>
</evidence>
<comment type="similarity">
    <text evidence="1">Belongs to the CbxX/CfxQ family.</text>
</comment>
<dbReference type="CDD" id="cd18808">
    <property type="entry name" value="SF1_C_Upf1"/>
    <property type="match status" value="1"/>
</dbReference>
<dbReference type="PRINTS" id="PR00819">
    <property type="entry name" value="CBXCFQXSUPER"/>
</dbReference>
<dbReference type="CDD" id="cd00009">
    <property type="entry name" value="AAA"/>
    <property type="match status" value="3"/>
</dbReference>
<evidence type="ECO:0000313" key="8">
    <source>
        <dbReference type="Proteomes" id="UP000053593"/>
    </source>
</evidence>
<dbReference type="EMBL" id="KN834779">
    <property type="protein sequence ID" value="KIK59513.1"/>
    <property type="molecule type" value="Genomic_DNA"/>
</dbReference>
<feature type="domain" description="AAA+ ATPase" evidence="6">
    <location>
        <begin position="1350"/>
        <end position="1486"/>
    </location>
</feature>
<dbReference type="GO" id="GO:0016887">
    <property type="term" value="F:ATP hydrolysis activity"/>
    <property type="evidence" value="ECO:0007669"/>
    <property type="project" value="InterPro"/>
</dbReference>
<dbReference type="CDD" id="cd06008">
    <property type="entry name" value="NF-X1-zinc-finger"/>
    <property type="match status" value="1"/>
</dbReference>
<dbReference type="InterPro" id="IPR050773">
    <property type="entry name" value="CbxX/CfxQ_RuBisCO_ESX"/>
</dbReference>
<dbReference type="Pfam" id="PF13087">
    <property type="entry name" value="AAA_12"/>
    <property type="match status" value="1"/>
</dbReference>
<evidence type="ECO:0000256" key="2">
    <source>
        <dbReference type="ARBA" id="ARBA00022741"/>
    </source>
</evidence>
<evidence type="ECO:0000313" key="7">
    <source>
        <dbReference type="EMBL" id="KIK59513.1"/>
    </source>
</evidence>
<dbReference type="GO" id="GO:0005524">
    <property type="term" value="F:ATP binding"/>
    <property type="evidence" value="ECO:0007669"/>
    <property type="project" value="UniProtKB-KW"/>
</dbReference>
<dbReference type="Proteomes" id="UP000053593">
    <property type="component" value="Unassembled WGS sequence"/>
</dbReference>
<evidence type="ECO:0000256" key="5">
    <source>
        <dbReference type="SAM" id="MobiDB-lite"/>
    </source>
</evidence>
<proteinExistence type="inferred from homology"/>
<dbReference type="InterPro" id="IPR003959">
    <property type="entry name" value="ATPase_AAA_core"/>
</dbReference>
<dbReference type="InterPro" id="IPR041679">
    <property type="entry name" value="DNA2/NAM7-like_C"/>
</dbReference>
<dbReference type="OrthoDB" id="2423195at2759"/>
<dbReference type="InterPro" id="IPR027417">
    <property type="entry name" value="P-loop_NTPase"/>
</dbReference>
<dbReference type="InterPro" id="IPR003593">
    <property type="entry name" value="AAA+_ATPase"/>
</dbReference>
<dbReference type="FunFam" id="1.10.8.60:FF:000160">
    <property type="entry name" value="WGS project CABT00000000 data, contig 2.55"/>
    <property type="match status" value="1"/>
</dbReference>
<dbReference type="InterPro" id="IPR041677">
    <property type="entry name" value="DNA2/NAM7_AAA_11"/>
</dbReference>
<feature type="compositionally biased region" description="Polar residues" evidence="5">
    <location>
        <begin position="1237"/>
        <end position="1253"/>
    </location>
</feature>
<dbReference type="InterPro" id="IPR000641">
    <property type="entry name" value="CbxX/CfxQ"/>
</dbReference>
<keyword evidence="3" id="KW-0067">ATP-binding</keyword>
<dbReference type="SUPFAM" id="SSF52540">
    <property type="entry name" value="P-loop containing nucleoside triphosphate hydrolases"/>
    <property type="match status" value="4"/>
</dbReference>
<dbReference type="HOGENOM" id="CLU_001133_0_0_1"/>
<name>A0A0D0CUM3_9AGAR</name>
<dbReference type="PANTHER" id="PTHR43392:SF2">
    <property type="entry name" value="AAA-TYPE ATPASE FAMILY PROTEIN _ ANKYRIN REPEAT FAMILY PROTEIN"/>
    <property type="match status" value="1"/>
</dbReference>
<dbReference type="Gene3D" id="1.10.8.60">
    <property type="match status" value="2"/>
</dbReference>
<feature type="compositionally biased region" description="Basic and acidic residues" evidence="5">
    <location>
        <begin position="2217"/>
        <end position="2226"/>
    </location>
</feature>